<name>A0A3G8ZQ28_9FLAO</name>
<dbReference type="KEGG" id="eva:EIB75_13025"/>
<keyword evidence="1" id="KW-0812">Transmembrane</keyword>
<gene>
    <name evidence="2" type="ORF">EIB75_12995</name>
    <name evidence="3" type="ORF">EIB75_13025</name>
</gene>
<dbReference type="KEGG" id="eva:EIB75_12995"/>
<protein>
    <recommendedName>
        <fullName evidence="5">DUF3997 domain-containing protein</fullName>
    </recommendedName>
</protein>
<dbReference type="EMBL" id="CP034160">
    <property type="protein sequence ID" value="AZI56122.1"/>
    <property type="molecule type" value="Genomic_DNA"/>
</dbReference>
<dbReference type="RefSeq" id="WP_124986909.1">
    <property type="nucleotide sequence ID" value="NZ_CP034160.1"/>
</dbReference>
<accession>A0A3G8ZQ28</accession>
<feature type="transmembrane region" description="Helical" evidence="1">
    <location>
        <begin position="5"/>
        <end position="22"/>
    </location>
</feature>
<proteinExistence type="predicted"/>
<keyword evidence="1" id="KW-0472">Membrane</keyword>
<dbReference type="Proteomes" id="UP000272316">
    <property type="component" value="Chromosome"/>
</dbReference>
<organism evidence="2 4">
    <name type="scientific">Epilithonimonas vandammei</name>
    <dbReference type="NCBI Taxonomy" id="2487072"/>
    <lineage>
        <taxon>Bacteria</taxon>
        <taxon>Pseudomonadati</taxon>
        <taxon>Bacteroidota</taxon>
        <taxon>Flavobacteriia</taxon>
        <taxon>Flavobacteriales</taxon>
        <taxon>Weeksellaceae</taxon>
        <taxon>Chryseobacterium group</taxon>
        <taxon>Epilithonimonas</taxon>
    </lineage>
</organism>
<evidence type="ECO:0000313" key="3">
    <source>
        <dbReference type="EMBL" id="AZI56122.1"/>
    </source>
</evidence>
<sequence length="124" mass="14302">MKKGFIILGISILIFWLGYKYWDSDMDLGDGYYFLPEYEALDIGFPNGAIVYKSFDKNVFEDIIIPATVVEAKNRGDYIIAIQIPQNDTVKRYFVIDKKGSKIFKDLNKKEFLDICSKKGIKPL</sequence>
<reference evidence="4" key="2">
    <citation type="submission" date="2018-11" db="EMBL/GenBank/DDBJ databases">
        <title>Proposal to divide the Flavobacteriaceae and reorganize its genera based on Amino Acid Identity values calculated from whole genome sequences.</title>
        <authorList>
            <person name="Nicholson A.C."/>
            <person name="Gulvik C.A."/>
            <person name="Whitney A.M."/>
            <person name="Sheth M."/>
            <person name="Batra D."/>
            <person name="Pryor J."/>
            <person name="Bernardet J.-F."/>
            <person name="Hugo C."/>
            <person name="Kampfer P."/>
            <person name="Newman J.D."/>
            <person name="McQuiston J.R."/>
        </authorList>
    </citation>
    <scope>NUCLEOTIDE SEQUENCE [LARGE SCALE GENOMIC DNA]</scope>
    <source>
        <strain evidence="4">H6466</strain>
    </source>
</reference>
<dbReference type="AlphaFoldDB" id="A0A3G8ZQ28"/>
<evidence type="ECO:0000256" key="1">
    <source>
        <dbReference type="SAM" id="Phobius"/>
    </source>
</evidence>
<keyword evidence="1" id="KW-1133">Transmembrane helix</keyword>
<reference evidence="2" key="1">
    <citation type="submission" date="2018-11" db="EMBL/GenBank/DDBJ databases">
        <title>Proposal to divide the Flavobacteriaceae and reorganize its genera based on Amino Acid Identity values calculated from whole genome sequences.</title>
        <authorList>
            <person name="Nicholson A.C."/>
            <person name="Gulvik C.A."/>
            <person name="Whitney A.M."/>
            <person name="Humrighouse B.W."/>
            <person name="Bell M."/>
            <person name="Holmes B."/>
            <person name="Steigerwalt A."/>
            <person name="Villarma A."/>
            <person name="Sheth M."/>
            <person name="Batra D."/>
            <person name="Pryor J."/>
            <person name="Bernardet J.-F."/>
            <person name="Hugo C."/>
            <person name="Kampfer P."/>
            <person name="Newman J."/>
            <person name="Mcquiston J.R."/>
        </authorList>
    </citation>
    <scope>NUCLEOTIDE SEQUENCE [LARGE SCALE GENOMIC DNA]</scope>
    <source>
        <strain evidence="2">H6466</strain>
    </source>
</reference>
<evidence type="ECO:0000313" key="2">
    <source>
        <dbReference type="EMBL" id="AZI56116.1"/>
    </source>
</evidence>
<evidence type="ECO:0000313" key="4">
    <source>
        <dbReference type="Proteomes" id="UP000272316"/>
    </source>
</evidence>
<dbReference type="EMBL" id="CP034160">
    <property type="protein sequence ID" value="AZI56116.1"/>
    <property type="molecule type" value="Genomic_DNA"/>
</dbReference>
<evidence type="ECO:0008006" key="5">
    <source>
        <dbReference type="Google" id="ProtNLM"/>
    </source>
</evidence>